<dbReference type="GO" id="GO:0032743">
    <property type="term" value="P:positive regulation of interleukin-2 production"/>
    <property type="evidence" value="ECO:0007669"/>
    <property type="project" value="Ensembl"/>
</dbReference>
<proteinExistence type="inferred from homology"/>
<evidence type="ECO:0000256" key="5">
    <source>
        <dbReference type="ARBA" id="ARBA00022514"/>
    </source>
</evidence>
<organism evidence="15 16">
    <name type="scientific">Cavia porcellus</name>
    <name type="common">Guinea pig</name>
    <dbReference type="NCBI Taxonomy" id="10141"/>
    <lineage>
        <taxon>Eukaryota</taxon>
        <taxon>Metazoa</taxon>
        <taxon>Chordata</taxon>
        <taxon>Craniata</taxon>
        <taxon>Vertebrata</taxon>
        <taxon>Euteleostomi</taxon>
        <taxon>Mammalia</taxon>
        <taxon>Eutheria</taxon>
        <taxon>Euarchontoglires</taxon>
        <taxon>Glires</taxon>
        <taxon>Rodentia</taxon>
        <taxon>Hystricomorpha</taxon>
        <taxon>Caviidae</taxon>
        <taxon>Cavia</taxon>
    </lineage>
</organism>
<dbReference type="GO" id="GO:0034605">
    <property type="term" value="P:cellular response to heat"/>
    <property type="evidence" value="ECO:0007669"/>
    <property type="project" value="Ensembl"/>
</dbReference>
<feature type="region of interest" description="Disordered" evidence="13">
    <location>
        <begin position="41"/>
        <end position="71"/>
    </location>
</feature>
<dbReference type="GO" id="GO:0005615">
    <property type="term" value="C:extracellular space"/>
    <property type="evidence" value="ECO:0007669"/>
    <property type="project" value="UniProtKB-KW"/>
</dbReference>
<comment type="similarity">
    <text evidence="3 12">Belongs to the IL-1 family.</text>
</comment>
<keyword evidence="11 12" id="KW-0497">Mitogen</keyword>
<dbReference type="GO" id="GO:0008285">
    <property type="term" value="P:negative regulation of cell population proliferation"/>
    <property type="evidence" value="ECO:0007669"/>
    <property type="project" value="Ensembl"/>
</dbReference>
<dbReference type="EMBL" id="AAKN02046997">
    <property type="status" value="NOT_ANNOTATED_CDS"/>
    <property type="molecule type" value="Genomic_DNA"/>
</dbReference>
<keyword evidence="7" id="KW-0597">Phosphoprotein</keyword>
<dbReference type="InterPro" id="IPR008996">
    <property type="entry name" value="IL1/FGF"/>
</dbReference>
<gene>
    <name evidence="15" type="primary">IL1A</name>
</gene>
<dbReference type="Bgee" id="ENSCPOG00000026158">
    <property type="expression patterns" value="Expressed in zone of skin and 3 other cell types or tissues"/>
</dbReference>
<keyword evidence="5 12" id="KW-0202">Cytokine</keyword>
<dbReference type="PRINTS" id="PR00264">
    <property type="entry name" value="INTERLEUKIN1"/>
</dbReference>
<sequence>MAQCPNMLEDLKSCYSENEEYASAIDHLSLNQKSFYDTNYDPLHENRVDKPVSPNPYENSEESNFTLEDSSDSSAVVLTSAHGEVLKKRRLSLNQTMSNEDLEAIANDSEEEIIEPWSVPYSFQSNLKFKYQRSIKKGAVITDAMHQSLIRESNGQHLKAMHVVDRKHEVKFDIDGYVSTATRIRPVTLKISKTQLYVCAQEEGQPVLLKEMPETPRVITGNDVNLVFFWEIQRNHNFFRSAANTDLFIATKMTGPVHMAKTLPSMLDFQIS</sequence>
<dbReference type="GO" id="GO:0005149">
    <property type="term" value="F:interleukin-1 receptor binding"/>
    <property type="evidence" value="ECO:0007669"/>
    <property type="project" value="UniProtKB-UniRule"/>
</dbReference>
<dbReference type="CDD" id="cd23295">
    <property type="entry name" value="beta-trefoil_IL1A"/>
    <property type="match status" value="1"/>
</dbReference>
<dbReference type="GO" id="GO:0046688">
    <property type="term" value="P:response to copper ion"/>
    <property type="evidence" value="ECO:0007669"/>
    <property type="project" value="Ensembl"/>
</dbReference>
<dbReference type="GO" id="GO:0005507">
    <property type="term" value="F:copper ion binding"/>
    <property type="evidence" value="ECO:0007669"/>
    <property type="project" value="Ensembl"/>
</dbReference>
<dbReference type="SUPFAM" id="SSF50353">
    <property type="entry name" value="Cytokine"/>
    <property type="match status" value="1"/>
</dbReference>
<dbReference type="KEGG" id="cpoc:100135555"/>
<evidence type="ECO:0000256" key="1">
    <source>
        <dbReference type="ARBA" id="ARBA00004496"/>
    </source>
</evidence>
<dbReference type="PRINTS" id="PR01358">
    <property type="entry name" value="INTRLEUKIN1A"/>
</dbReference>
<evidence type="ECO:0000259" key="14">
    <source>
        <dbReference type="Pfam" id="PF02394"/>
    </source>
</evidence>
<reference evidence="15" key="2">
    <citation type="submission" date="2025-08" db="UniProtKB">
        <authorList>
            <consortium name="Ensembl"/>
        </authorList>
    </citation>
    <scope>IDENTIFICATION</scope>
    <source>
        <strain evidence="15">2N</strain>
    </source>
</reference>
<dbReference type="RefSeq" id="XP_003465104.1">
    <property type="nucleotide sequence ID" value="XM_003465056.3"/>
</dbReference>
<evidence type="ECO:0000256" key="10">
    <source>
        <dbReference type="ARBA" id="ARBA00023198"/>
    </source>
</evidence>
<protein>
    <recommendedName>
        <fullName evidence="12">Interleukin-1</fullName>
    </recommendedName>
</protein>
<dbReference type="GO" id="GO:0006955">
    <property type="term" value="P:immune response"/>
    <property type="evidence" value="ECO:0007669"/>
    <property type="project" value="InterPro"/>
</dbReference>
<evidence type="ECO:0000256" key="4">
    <source>
        <dbReference type="ARBA" id="ARBA00022490"/>
    </source>
</evidence>
<dbReference type="InterPro" id="IPR000975">
    <property type="entry name" value="IL-1_fam"/>
</dbReference>
<dbReference type="GO" id="GO:0033092">
    <property type="term" value="P:positive regulation of immature T cell proliferation in thymus"/>
    <property type="evidence" value="ECO:0007669"/>
    <property type="project" value="TreeGrafter"/>
</dbReference>
<accession>H0W1R8</accession>
<keyword evidence="10 12" id="KW-0395">Inflammatory response</keyword>
<comment type="subunit">
    <text evidence="12">Monomer.</text>
</comment>
<keyword evidence="9" id="KW-0325">Glycoprotein</keyword>
<evidence type="ECO:0000313" key="16">
    <source>
        <dbReference type="Proteomes" id="UP000005447"/>
    </source>
</evidence>
<dbReference type="PRINTS" id="PR01357">
    <property type="entry name" value="INTRLEUKN1AB"/>
</dbReference>
<dbReference type="Ensembl" id="ENSCPOT00000025309.2">
    <property type="protein sequence ID" value="ENSCPOP00000016908.2"/>
    <property type="gene ID" value="ENSCPOG00000026158.2"/>
</dbReference>
<comment type="subcellular location">
    <subcellularLocation>
        <location evidence="1">Cytoplasm</location>
    </subcellularLocation>
    <subcellularLocation>
        <location evidence="2 12">Secreted</location>
    </subcellularLocation>
</comment>
<evidence type="ECO:0000256" key="3">
    <source>
        <dbReference type="ARBA" id="ARBA00010448"/>
    </source>
</evidence>
<dbReference type="SMART" id="SM00125">
    <property type="entry name" value="IL1"/>
    <property type="match status" value="1"/>
</dbReference>
<keyword evidence="16" id="KW-1185">Reference proteome</keyword>
<evidence type="ECO:0000256" key="2">
    <source>
        <dbReference type="ARBA" id="ARBA00004613"/>
    </source>
</evidence>
<evidence type="ECO:0000256" key="12">
    <source>
        <dbReference type="RuleBase" id="RU003753"/>
    </source>
</evidence>
<evidence type="ECO:0000256" key="8">
    <source>
        <dbReference type="ARBA" id="ARBA00022620"/>
    </source>
</evidence>
<dbReference type="GO" id="GO:0071222">
    <property type="term" value="P:cellular response to lipopolysaccharide"/>
    <property type="evidence" value="ECO:0007669"/>
    <property type="project" value="TreeGrafter"/>
</dbReference>
<keyword evidence="4" id="KW-0963">Cytoplasm</keyword>
<keyword evidence="8 12" id="KW-0666">Pyrogen</keyword>
<dbReference type="InterPro" id="IPR003502">
    <property type="entry name" value="IL-1_propep"/>
</dbReference>
<name>H0W1R8_CAVPO</name>
<dbReference type="CTD" id="3552"/>
<feature type="domain" description="Interleukin-1 propeptide" evidence="14">
    <location>
        <begin position="1"/>
        <end position="114"/>
    </location>
</feature>
<reference evidence="16" key="1">
    <citation type="journal article" date="2011" name="Nature">
        <title>A high-resolution map of human evolutionary constraint using 29 mammals.</title>
        <authorList>
            <person name="Lindblad-Toh K."/>
            <person name="Garber M."/>
            <person name="Zuk O."/>
            <person name="Lin M.F."/>
            <person name="Parker B.J."/>
            <person name="Washietl S."/>
            <person name="Kheradpour P."/>
            <person name="Ernst J."/>
            <person name="Jordan G."/>
            <person name="Mauceli E."/>
            <person name="Ward L.D."/>
            <person name="Lowe C.B."/>
            <person name="Holloway A.K."/>
            <person name="Clamp M."/>
            <person name="Gnerre S."/>
            <person name="Alfoldi J."/>
            <person name="Beal K."/>
            <person name="Chang J."/>
            <person name="Clawson H."/>
            <person name="Cuff J."/>
            <person name="Di Palma F."/>
            <person name="Fitzgerald S."/>
            <person name="Flicek P."/>
            <person name="Guttman M."/>
            <person name="Hubisz M.J."/>
            <person name="Jaffe D.B."/>
            <person name="Jungreis I."/>
            <person name="Kent W.J."/>
            <person name="Kostka D."/>
            <person name="Lara M."/>
            <person name="Martins A.L."/>
            <person name="Massingham T."/>
            <person name="Moltke I."/>
            <person name="Raney B.J."/>
            <person name="Rasmussen M.D."/>
            <person name="Robinson J."/>
            <person name="Stark A."/>
            <person name="Vilella A.J."/>
            <person name="Wen J."/>
            <person name="Xie X."/>
            <person name="Zody M.C."/>
            <person name="Baldwin J."/>
            <person name="Bloom T."/>
            <person name="Chin C.W."/>
            <person name="Heiman D."/>
            <person name="Nicol R."/>
            <person name="Nusbaum C."/>
            <person name="Young S."/>
            <person name="Wilkinson J."/>
            <person name="Worley K.C."/>
            <person name="Kovar C.L."/>
            <person name="Muzny D.M."/>
            <person name="Gibbs R.A."/>
            <person name="Cree A."/>
            <person name="Dihn H.H."/>
            <person name="Fowler G."/>
            <person name="Jhangiani S."/>
            <person name="Joshi V."/>
            <person name="Lee S."/>
            <person name="Lewis L.R."/>
            <person name="Nazareth L.V."/>
            <person name="Okwuonu G."/>
            <person name="Santibanez J."/>
            <person name="Warren W.C."/>
            <person name="Mardis E.R."/>
            <person name="Weinstock G.M."/>
            <person name="Wilson R.K."/>
            <person name="Delehaunty K."/>
            <person name="Dooling D."/>
            <person name="Fronik C."/>
            <person name="Fulton L."/>
            <person name="Fulton B."/>
            <person name="Graves T."/>
            <person name="Minx P."/>
            <person name="Sodergren E."/>
            <person name="Birney E."/>
            <person name="Margulies E.H."/>
            <person name="Herrero J."/>
            <person name="Green E.D."/>
            <person name="Haussler D."/>
            <person name="Siepel A."/>
            <person name="Goldman N."/>
            <person name="Pollard K.S."/>
            <person name="Pedersen J.S."/>
            <person name="Lander E.S."/>
            <person name="Kellis M."/>
        </authorList>
    </citation>
    <scope>NUCLEOTIDE SEQUENCE [LARGE SCALE GENOMIC DNA]</scope>
    <source>
        <strain evidence="16">2N</strain>
    </source>
</reference>
<dbReference type="OMA" id="SNMKYNF"/>
<dbReference type="Pfam" id="PF02394">
    <property type="entry name" value="IL1_propep"/>
    <property type="match status" value="1"/>
</dbReference>
<dbReference type="Pfam" id="PF00340">
    <property type="entry name" value="IL1"/>
    <property type="match status" value="1"/>
</dbReference>
<evidence type="ECO:0000256" key="6">
    <source>
        <dbReference type="ARBA" id="ARBA00022525"/>
    </source>
</evidence>
<keyword evidence="6 12" id="KW-0964">Secreted</keyword>
<dbReference type="InterPro" id="IPR003295">
    <property type="entry name" value="IL-1_alpha"/>
</dbReference>
<dbReference type="PANTHER" id="PTHR10078:SF33">
    <property type="entry name" value="INTERLEUKIN-1 ALPHA"/>
    <property type="match status" value="1"/>
</dbReference>
<dbReference type="GO" id="GO:0051781">
    <property type="term" value="P:positive regulation of cell division"/>
    <property type="evidence" value="ECO:0007669"/>
    <property type="project" value="UniProtKB-KW"/>
</dbReference>
<dbReference type="Proteomes" id="UP000005447">
    <property type="component" value="Unassembled WGS sequence"/>
</dbReference>
<dbReference type="GO" id="GO:0050714">
    <property type="term" value="P:positive regulation of protein secretion"/>
    <property type="evidence" value="ECO:0007669"/>
    <property type="project" value="Ensembl"/>
</dbReference>
<dbReference type="GeneTree" id="ENSGT00390000013353"/>
<dbReference type="GO" id="GO:0045840">
    <property type="term" value="P:positive regulation of mitotic nuclear division"/>
    <property type="evidence" value="ECO:0007669"/>
    <property type="project" value="Ensembl"/>
</dbReference>
<dbReference type="GO" id="GO:0019221">
    <property type="term" value="P:cytokine-mediated signaling pathway"/>
    <property type="evidence" value="ECO:0007669"/>
    <property type="project" value="Ensembl"/>
</dbReference>
<evidence type="ECO:0000256" key="11">
    <source>
        <dbReference type="ARBA" id="ARBA00023246"/>
    </source>
</evidence>
<dbReference type="GO" id="GO:0001660">
    <property type="term" value="P:fever generation"/>
    <property type="evidence" value="ECO:0007669"/>
    <property type="project" value="UniProtKB-UniRule"/>
</dbReference>
<dbReference type="GeneID" id="100135555"/>
<dbReference type="GO" id="GO:0005125">
    <property type="term" value="F:cytokine activity"/>
    <property type="evidence" value="ECO:0007669"/>
    <property type="project" value="UniProtKB-UniRule"/>
</dbReference>
<feature type="compositionally biased region" description="Polar residues" evidence="13">
    <location>
        <begin position="56"/>
        <end position="71"/>
    </location>
</feature>
<evidence type="ECO:0000256" key="9">
    <source>
        <dbReference type="ARBA" id="ARBA00023180"/>
    </source>
</evidence>
<dbReference type="OrthoDB" id="9451248at2759"/>
<dbReference type="InParanoid" id="H0W1R8"/>
<dbReference type="GO" id="GO:0005829">
    <property type="term" value="C:cytosol"/>
    <property type="evidence" value="ECO:0007669"/>
    <property type="project" value="UniProtKB-UniRule"/>
</dbReference>
<dbReference type="VEuPathDB" id="HostDB:ENSCPOG00000026158"/>
<evidence type="ECO:0000256" key="7">
    <source>
        <dbReference type="ARBA" id="ARBA00022553"/>
    </source>
</evidence>
<evidence type="ECO:0000313" key="15">
    <source>
        <dbReference type="Ensembl" id="ENSCPOP00000016908.2"/>
    </source>
</evidence>
<dbReference type="AlphaFoldDB" id="H0W1R8"/>
<dbReference type="PANTHER" id="PTHR10078">
    <property type="entry name" value="INTERLEUKIN-1 FAMILY MEMBER"/>
    <property type="match status" value="1"/>
</dbReference>
<dbReference type="FunCoup" id="H0W1R8">
    <property type="interactions" value="615"/>
</dbReference>
<dbReference type="Gene3D" id="2.80.10.50">
    <property type="match status" value="1"/>
</dbReference>
<reference evidence="15" key="3">
    <citation type="submission" date="2025-09" db="UniProtKB">
        <authorList>
            <consortium name="Ensembl"/>
        </authorList>
    </citation>
    <scope>IDENTIFICATION</scope>
    <source>
        <strain evidence="15">2N</strain>
    </source>
</reference>
<evidence type="ECO:0000256" key="13">
    <source>
        <dbReference type="SAM" id="MobiDB-lite"/>
    </source>
</evidence>